<evidence type="ECO:0000313" key="1">
    <source>
        <dbReference type="EMBL" id="TFK31267.1"/>
    </source>
</evidence>
<dbReference type="Pfam" id="PF20414">
    <property type="entry name" value="DUF6698"/>
    <property type="match status" value="1"/>
</dbReference>
<dbReference type="InterPro" id="IPR046521">
    <property type="entry name" value="DUF6698"/>
</dbReference>
<dbReference type="OrthoDB" id="3220614at2759"/>
<protein>
    <submittedName>
        <fullName evidence="1">Uncharacterized protein</fullName>
    </submittedName>
</protein>
<reference evidence="1 2" key="1">
    <citation type="journal article" date="2019" name="Nat. Ecol. Evol.">
        <title>Megaphylogeny resolves global patterns of mushroom evolution.</title>
        <authorList>
            <person name="Varga T."/>
            <person name="Krizsan K."/>
            <person name="Foldi C."/>
            <person name="Dima B."/>
            <person name="Sanchez-Garcia M."/>
            <person name="Sanchez-Ramirez S."/>
            <person name="Szollosi G.J."/>
            <person name="Szarkandi J.G."/>
            <person name="Papp V."/>
            <person name="Albert L."/>
            <person name="Andreopoulos W."/>
            <person name="Angelini C."/>
            <person name="Antonin V."/>
            <person name="Barry K.W."/>
            <person name="Bougher N.L."/>
            <person name="Buchanan P."/>
            <person name="Buyck B."/>
            <person name="Bense V."/>
            <person name="Catcheside P."/>
            <person name="Chovatia M."/>
            <person name="Cooper J."/>
            <person name="Damon W."/>
            <person name="Desjardin D."/>
            <person name="Finy P."/>
            <person name="Geml J."/>
            <person name="Haridas S."/>
            <person name="Hughes K."/>
            <person name="Justo A."/>
            <person name="Karasinski D."/>
            <person name="Kautmanova I."/>
            <person name="Kiss B."/>
            <person name="Kocsube S."/>
            <person name="Kotiranta H."/>
            <person name="LaButti K.M."/>
            <person name="Lechner B.E."/>
            <person name="Liimatainen K."/>
            <person name="Lipzen A."/>
            <person name="Lukacs Z."/>
            <person name="Mihaltcheva S."/>
            <person name="Morgado L.N."/>
            <person name="Niskanen T."/>
            <person name="Noordeloos M.E."/>
            <person name="Ohm R.A."/>
            <person name="Ortiz-Santana B."/>
            <person name="Ovrebo C."/>
            <person name="Racz N."/>
            <person name="Riley R."/>
            <person name="Savchenko A."/>
            <person name="Shiryaev A."/>
            <person name="Soop K."/>
            <person name="Spirin V."/>
            <person name="Szebenyi C."/>
            <person name="Tomsovsky M."/>
            <person name="Tulloss R.E."/>
            <person name="Uehling J."/>
            <person name="Grigoriev I.V."/>
            <person name="Vagvolgyi C."/>
            <person name="Papp T."/>
            <person name="Martin F.M."/>
            <person name="Miettinen O."/>
            <person name="Hibbett D.S."/>
            <person name="Nagy L.G."/>
        </authorList>
    </citation>
    <scope>NUCLEOTIDE SEQUENCE [LARGE SCALE GENOMIC DNA]</scope>
    <source>
        <strain evidence="1 2">CBS 166.37</strain>
    </source>
</reference>
<name>A0A5C3LEI3_9AGAR</name>
<dbReference type="Proteomes" id="UP000308652">
    <property type="component" value="Unassembled WGS sequence"/>
</dbReference>
<dbReference type="AlphaFoldDB" id="A0A5C3LEI3"/>
<proteinExistence type="predicted"/>
<organism evidence="1 2">
    <name type="scientific">Crucibulum laeve</name>
    <dbReference type="NCBI Taxonomy" id="68775"/>
    <lineage>
        <taxon>Eukaryota</taxon>
        <taxon>Fungi</taxon>
        <taxon>Dikarya</taxon>
        <taxon>Basidiomycota</taxon>
        <taxon>Agaricomycotina</taxon>
        <taxon>Agaricomycetes</taxon>
        <taxon>Agaricomycetidae</taxon>
        <taxon>Agaricales</taxon>
        <taxon>Agaricineae</taxon>
        <taxon>Nidulariaceae</taxon>
        <taxon>Crucibulum</taxon>
    </lineage>
</organism>
<keyword evidence="2" id="KW-1185">Reference proteome</keyword>
<accession>A0A5C3LEI3</accession>
<dbReference type="STRING" id="68775.A0A5C3LEI3"/>
<dbReference type="EMBL" id="ML213800">
    <property type="protein sequence ID" value="TFK31267.1"/>
    <property type="molecule type" value="Genomic_DNA"/>
</dbReference>
<evidence type="ECO:0000313" key="2">
    <source>
        <dbReference type="Proteomes" id="UP000308652"/>
    </source>
</evidence>
<sequence>MNHEFKLGQYYLLPLTLHTFSFMDEDRSMFKCIAVLVPTFPEVIGSFEKDPDQFDMFIEQLSSAAAAACQEDTAAFKNRILSYIPLDMLNRVLQPPLTSAHAKSLQGFNHLQIARLLCPIKWLEKFNNDPNAFMEQVKDGQIKIKAKDWPAFVYSADVEFDPEDVSNGLMRGYAFAVF</sequence>
<gene>
    <name evidence="1" type="ORF">BDQ12DRAFT_729703</name>
</gene>